<evidence type="ECO:0000313" key="2">
    <source>
        <dbReference type="Proteomes" id="UP000017246"/>
    </source>
</evidence>
<accession>A0A0S4MNP5</accession>
<organism evidence="1 2">
    <name type="scientific">Echinococcus multilocularis</name>
    <name type="common">Fox tapeworm</name>
    <dbReference type="NCBI Taxonomy" id="6211"/>
    <lineage>
        <taxon>Eukaryota</taxon>
        <taxon>Metazoa</taxon>
        <taxon>Spiralia</taxon>
        <taxon>Lophotrochozoa</taxon>
        <taxon>Platyhelminthes</taxon>
        <taxon>Cestoda</taxon>
        <taxon>Eucestoda</taxon>
        <taxon>Cyclophyllidea</taxon>
        <taxon>Taeniidae</taxon>
        <taxon>Echinococcus</taxon>
    </lineage>
</organism>
<keyword evidence="2" id="KW-1185">Reference proteome</keyword>
<dbReference type="Proteomes" id="UP000017246">
    <property type="component" value="Unassembled WGS sequence"/>
</dbReference>
<evidence type="ECO:0000313" key="1">
    <source>
        <dbReference type="EMBL" id="CUT99804.1"/>
    </source>
</evidence>
<reference evidence="1" key="2">
    <citation type="submission" date="2015-11" db="EMBL/GenBank/DDBJ databases">
        <authorList>
            <person name="Zhang Y."/>
            <person name="Guo Z."/>
        </authorList>
    </citation>
    <scope>NUCLEOTIDE SEQUENCE</scope>
</reference>
<sequence length="155" mass="17264">MFVADLSIIACFSTQSPTANGAFYLDYWCSDWTNPAIVRSNRIYRLHTLQGSYNKAFQRRYAEQLLFTSLPLSYLSAKVAPLTGVQKAKPFQDIIIAPKLAQIFIPAAFLFDSVKLTAIKRVLRSGYLSVSSDILTTKLTSGRSSHLVIPAILLE</sequence>
<protein>
    <submittedName>
        <fullName evidence="1">DNA mismatch repair protein MSH2</fullName>
    </submittedName>
</protein>
<proteinExistence type="predicted"/>
<dbReference type="EMBL" id="LN902848">
    <property type="protein sequence ID" value="CUT99804.1"/>
    <property type="molecule type" value="Genomic_DNA"/>
</dbReference>
<name>A0A0S4MNP5_ECHMU</name>
<dbReference type="AlphaFoldDB" id="A0A0S4MNP5"/>
<reference evidence="1" key="1">
    <citation type="journal article" date="2013" name="Nature">
        <title>The genomes of four tapeworm species reveal adaptations to parasitism.</title>
        <authorList>
            <person name="Tsai I.J."/>
            <person name="Zarowiecki M."/>
            <person name="Holroyd N."/>
            <person name="Garciarrubio A."/>
            <person name="Sanchez-Flores A."/>
            <person name="Brooks K.L."/>
            <person name="Tracey A."/>
            <person name="Bobes R.J."/>
            <person name="Fragoso G."/>
            <person name="Sciutto E."/>
            <person name="Aslett M."/>
            <person name="Beasley H."/>
            <person name="Bennett H.M."/>
            <person name="Cai J."/>
            <person name="Camicia F."/>
            <person name="Clark R."/>
            <person name="Cucher M."/>
            <person name="De Silva N."/>
            <person name="Day T.A."/>
            <person name="Deplazes P."/>
            <person name="Estrada K."/>
            <person name="Fernandez C."/>
            <person name="Holland P.W."/>
            <person name="Hou J."/>
            <person name="Hu S."/>
            <person name="Huckvale T."/>
            <person name="Hung S.S."/>
            <person name="Kamenetzky L."/>
            <person name="Keane J.A."/>
            <person name="Kiss F."/>
            <person name="Koziol U."/>
            <person name="Lambert O."/>
            <person name="Liu K."/>
            <person name="Luo X."/>
            <person name="Luo Y."/>
            <person name="Macchiaroli N."/>
            <person name="Nichol S."/>
            <person name="Paps J."/>
            <person name="Parkinson J."/>
            <person name="Pouchkina-Stantcheva N."/>
            <person name="Riddiford N."/>
            <person name="Rosenzvit M."/>
            <person name="Salinas G."/>
            <person name="Wasmuth J.D."/>
            <person name="Zamanian M."/>
            <person name="Zheng Y."/>
            <person name="Cai X."/>
            <person name="Soberon X."/>
            <person name="Olson P.D."/>
            <person name="Laclette J.P."/>
            <person name="Brehm K."/>
            <person name="Berriman M."/>
            <person name="Garciarrubio A."/>
            <person name="Bobes R.J."/>
            <person name="Fragoso G."/>
            <person name="Sanchez-Flores A."/>
            <person name="Estrada K."/>
            <person name="Cevallos M.A."/>
            <person name="Morett E."/>
            <person name="Gonzalez V."/>
            <person name="Portillo T."/>
            <person name="Ochoa-Leyva A."/>
            <person name="Jose M.V."/>
            <person name="Sciutto E."/>
            <person name="Landa A."/>
            <person name="Jimenez L."/>
            <person name="Valdes V."/>
            <person name="Carrero J.C."/>
            <person name="Larralde C."/>
            <person name="Morales-Montor J."/>
            <person name="Limon-Lason J."/>
            <person name="Soberon X."/>
            <person name="Laclette J.P."/>
        </authorList>
    </citation>
    <scope>NUCLEOTIDE SEQUENCE [LARGE SCALE GENOMIC DNA]</scope>
</reference>